<evidence type="ECO:0000313" key="4">
    <source>
        <dbReference type="Proteomes" id="UP000288711"/>
    </source>
</evidence>
<keyword evidence="4" id="KW-1185">Reference proteome</keyword>
<dbReference type="EMBL" id="PIPF01000002">
    <property type="protein sequence ID" value="RWU85115.1"/>
    <property type="molecule type" value="Genomic_DNA"/>
</dbReference>
<reference evidence="1 3" key="2">
    <citation type="journal article" date="2012" name="J. Bacteriol.">
        <title>Genome Sequence of Janibacter hoylei MTCC8307, Isolated from the Stratospheric Air.</title>
        <authorList>
            <person name="Pawar S.P."/>
            <person name="Dhotre D.P."/>
            <person name="Shetty S.A."/>
            <person name="Chowdhury S.P."/>
            <person name="Chaudhari B.L."/>
            <person name="Shouche Y.S."/>
        </authorList>
    </citation>
    <scope>NUCLEOTIDE SEQUENCE [LARGE SCALE GENOMIC DNA]</scope>
    <source>
        <strain evidence="1 3">PVAS-1</strain>
    </source>
</reference>
<name>K1E521_9MICO</name>
<dbReference type="Proteomes" id="UP000288711">
    <property type="component" value="Unassembled WGS sequence"/>
</dbReference>
<sequence>MGRDDALSRWWSDLTTEQQATARAMRAGDSMPSYMLRTLTHAGIPQAAAWWPASESGPTFTVPEEVVRFVAEQR</sequence>
<reference evidence="2" key="3">
    <citation type="submission" date="2017-11" db="EMBL/GenBank/DDBJ databases">
        <authorList>
            <person name="Seuylemezian A."/>
            <person name="Cooper K."/>
            <person name="Vaishampayan P."/>
        </authorList>
    </citation>
    <scope>NUCLEOTIDE SEQUENCE</scope>
    <source>
        <strain evidence="2">PVAS-1</strain>
    </source>
</reference>
<evidence type="ECO:0000313" key="1">
    <source>
        <dbReference type="EMBL" id="EKA62161.1"/>
    </source>
</evidence>
<dbReference type="AlphaFoldDB" id="K1E521"/>
<gene>
    <name evidence="1" type="ORF">B277_03905</name>
    <name evidence="2" type="ORF">CWN80_02910</name>
</gene>
<evidence type="ECO:0000313" key="2">
    <source>
        <dbReference type="EMBL" id="RWU85115.1"/>
    </source>
</evidence>
<protein>
    <submittedName>
        <fullName evidence="1">Uncharacterized protein</fullName>
    </submittedName>
</protein>
<dbReference type="Proteomes" id="UP000004474">
    <property type="component" value="Unassembled WGS sequence"/>
</dbReference>
<accession>K1E521</accession>
<evidence type="ECO:0000313" key="3">
    <source>
        <dbReference type="Proteomes" id="UP000004474"/>
    </source>
</evidence>
<dbReference type="EMBL" id="ALWX01000014">
    <property type="protein sequence ID" value="EKA62161.1"/>
    <property type="molecule type" value="Genomic_DNA"/>
</dbReference>
<reference evidence="2 4" key="1">
    <citation type="journal article" date="2009" name="Int. J. Syst. Evol. Microbiol.">
        <title>Janibacter hoylei sp. nov., Bacillus isronensis sp. nov. and Bacillus aryabhattai sp. nov., isolated from cryotubes used for collecting air from the upper atmosphere.</title>
        <authorList>
            <person name="Shivaji S."/>
            <person name="Chaturvedi P."/>
            <person name="Begum Z."/>
            <person name="Pindi P.K."/>
            <person name="Manorama R."/>
            <person name="Padmanaban D.A."/>
            <person name="Shouche Y.S."/>
            <person name="Pawar S."/>
            <person name="Vaishampayan P."/>
            <person name="Dutt C.B."/>
            <person name="Datta G.N."/>
            <person name="Manchanda R.K."/>
            <person name="Rao U.R."/>
            <person name="Bhargava P.M."/>
            <person name="Narlikar J.V."/>
        </authorList>
    </citation>
    <scope>NUCLEOTIDE SEQUENCE [LARGE SCALE GENOMIC DNA]</scope>
    <source>
        <strain evidence="2 4">PVAS-1</strain>
    </source>
</reference>
<dbReference type="RefSeq" id="WP_007925309.1">
    <property type="nucleotide sequence ID" value="NZ_ALWX01000014.1"/>
</dbReference>
<organism evidence="1 3">
    <name type="scientific">Janibacter hoylei PVAS-1</name>
    <dbReference type="NCBI Taxonomy" id="1210046"/>
    <lineage>
        <taxon>Bacteria</taxon>
        <taxon>Bacillati</taxon>
        <taxon>Actinomycetota</taxon>
        <taxon>Actinomycetes</taxon>
        <taxon>Micrococcales</taxon>
        <taxon>Intrasporangiaceae</taxon>
        <taxon>Janibacter</taxon>
    </lineage>
</organism>
<proteinExistence type="predicted"/>
<comment type="caution">
    <text evidence="1">The sequence shown here is derived from an EMBL/GenBank/DDBJ whole genome shotgun (WGS) entry which is preliminary data.</text>
</comment>
<dbReference type="OrthoDB" id="4467712at2"/>